<dbReference type="PANTHER" id="PTHR46732">
    <property type="entry name" value="ATP-DEPENDENT PROTEASE LA (LON) DOMAIN PROTEIN"/>
    <property type="match status" value="1"/>
</dbReference>
<name>A0A538TQQ5_UNCEI</name>
<dbReference type="AlphaFoldDB" id="A0A538TQQ5"/>
<dbReference type="SMART" id="SM00464">
    <property type="entry name" value="LON"/>
    <property type="match status" value="1"/>
</dbReference>
<proteinExistence type="predicted"/>
<protein>
    <recommendedName>
        <fullName evidence="1">Lon N-terminal domain-containing protein</fullName>
    </recommendedName>
</protein>
<dbReference type="InterPro" id="IPR046336">
    <property type="entry name" value="Lon_prtase_N_sf"/>
</dbReference>
<evidence type="ECO:0000313" key="2">
    <source>
        <dbReference type="EMBL" id="TMQ65961.1"/>
    </source>
</evidence>
<dbReference type="Proteomes" id="UP000317691">
    <property type="component" value="Unassembled WGS sequence"/>
</dbReference>
<evidence type="ECO:0000259" key="1">
    <source>
        <dbReference type="PROSITE" id="PS51787"/>
    </source>
</evidence>
<dbReference type="InterPro" id="IPR003111">
    <property type="entry name" value="Lon_prtase_N"/>
</dbReference>
<sequence>MADELETQPVFPLPNVVLFPKALLALHVFEPRYRLMMDEVIQGGQSICMALLKPGWEADYYGSPEVHAVGCVGKVVSHQLLDDGRYNLTLLGEYKVAIQSFERDHPFRIARLHRLTEDEGWCGKESTPKESQELLAMFRRFNEGQGAALDLAATLGAQMDADAVLNTIAMNLNVEAAVKQELLEMESTELRYRAVHRVLADASATQDVLDRARHRYPKERREN</sequence>
<dbReference type="EMBL" id="VBOZ01000010">
    <property type="protein sequence ID" value="TMQ65961.1"/>
    <property type="molecule type" value="Genomic_DNA"/>
</dbReference>
<evidence type="ECO:0000313" key="3">
    <source>
        <dbReference type="Proteomes" id="UP000317691"/>
    </source>
</evidence>
<comment type="caution">
    <text evidence="2">The sequence shown here is derived from an EMBL/GenBank/DDBJ whole genome shotgun (WGS) entry which is preliminary data.</text>
</comment>
<dbReference type="PANTHER" id="PTHR46732:SF8">
    <property type="entry name" value="ATP-DEPENDENT PROTEASE LA (LON) DOMAIN PROTEIN"/>
    <property type="match status" value="1"/>
</dbReference>
<dbReference type="PROSITE" id="PS51787">
    <property type="entry name" value="LON_N"/>
    <property type="match status" value="1"/>
</dbReference>
<reference evidence="2 3" key="1">
    <citation type="journal article" date="2019" name="Nat. Microbiol.">
        <title>Mediterranean grassland soil C-N compound turnover is dependent on rainfall and depth, and is mediated by genomically divergent microorganisms.</title>
        <authorList>
            <person name="Diamond S."/>
            <person name="Andeer P.F."/>
            <person name="Li Z."/>
            <person name="Crits-Christoph A."/>
            <person name="Burstein D."/>
            <person name="Anantharaman K."/>
            <person name="Lane K.R."/>
            <person name="Thomas B.C."/>
            <person name="Pan C."/>
            <person name="Northen T.R."/>
            <person name="Banfield J.F."/>
        </authorList>
    </citation>
    <scope>NUCLEOTIDE SEQUENCE [LARGE SCALE GENOMIC DNA]</scope>
    <source>
        <strain evidence="2">WS_9</strain>
    </source>
</reference>
<dbReference type="SUPFAM" id="SSF88697">
    <property type="entry name" value="PUA domain-like"/>
    <property type="match status" value="1"/>
</dbReference>
<organism evidence="2 3">
    <name type="scientific">Eiseniibacteriota bacterium</name>
    <dbReference type="NCBI Taxonomy" id="2212470"/>
    <lineage>
        <taxon>Bacteria</taxon>
        <taxon>Candidatus Eiseniibacteriota</taxon>
    </lineage>
</organism>
<accession>A0A538TQQ5</accession>
<dbReference type="InterPro" id="IPR015947">
    <property type="entry name" value="PUA-like_sf"/>
</dbReference>
<feature type="domain" description="Lon N-terminal" evidence="1">
    <location>
        <begin position="8"/>
        <end position="203"/>
    </location>
</feature>
<dbReference type="Pfam" id="PF02190">
    <property type="entry name" value="LON_substr_bdg"/>
    <property type="match status" value="1"/>
</dbReference>
<dbReference type="Gene3D" id="2.30.130.40">
    <property type="entry name" value="LON domain-like"/>
    <property type="match status" value="1"/>
</dbReference>
<gene>
    <name evidence="2" type="ORF">E6K79_03590</name>
</gene>